<organism evidence="15 16">
    <name type="scientific">Microcaecilia unicolor</name>
    <dbReference type="NCBI Taxonomy" id="1415580"/>
    <lineage>
        <taxon>Eukaryota</taxon>
        <taxon>Metazoa</taxon>
        <taxon>Chordata</taxon>
        <taxon>Craniata</taxon>
        <taxon>Vertebrata</taxon>
        <taxon>Euteleostomi</taxon>
        <taxon>Amphibia</taxon>
        <taxon>Gymnophiona</taxon>
        <taxon>Siphonopidae</taxon>
        <taxon>Microcaecilia</taxon>
    </lineage>
</organism>
<proteinExistence type="predicted"/>
<dbReference type="SUPFAM" id="SSF48150">
    <property type="entry name" value="DNA-glycosylase"/>
    <property type="match status" value="1"/>
</dbReference>
<dbReference type="InterPro" id="IPR016177">
    <property type="entry name" value="DNA-bd_dom_sf"/>
</dbReference>
<dbReference type="CDD" id="cd01396">
    <property type="entry name" value="MeCP2_MBD"/>
    <property type="match status" value="1"/>
</dbReference>
<dbReference type="OrthoDB" id="10265068at2759"/>
<dbReference type="GO" id="GO:0005634">
    <property type="term" value="C:nucleus"/>
    <property type="evidence" value="ECO:0007669"/>
    <property type="project" value="UniProtKB-SubCell"/>
</dbReference>
<dbReference type="InterPro" id="IPR001739">
    <property type="entry name" value="Methyl_CpG_DNA-bd"/>
</dbReference>
<dbReference type="GO" id="GO:0003677">
    <property type="term" value="F:DNA binding"/>
    <property type="evidence" value="ECO:0007669"/>
    <property type="project" value="UniProtKB-KW"/>
</dbReference>
<keyword evidence="3" id="KW-0227">DNA damage</keyword>
<evidence type="ECO:0000256" key="7">
    <source>
        <dbReference type="ARBA" id="ARBA00023242"/>
    </source>
</evidence>
<keyword evidence="7" id="KW-0539">Nucleus</keyword>
<evidence type="ECO:0000256" key="10">
    <source>
        <dbReference type="ARBA" id="ARBA00069821"/>
    </source>
</evidence>
<feature type="domain" description="MBD" evidence="14">
    <location>
        <begin position="35"/>
        <end position="107"/>
    </location>
</feature>
<keyword evidence="6" id="KW-0234">DNA repair</keyword>
<comment type="subcellular location">
    <subcellularLocation>
        <location evidence="1">Nucleus</location>
    </subcellularLocation>
</comment>
<name>A0A6P7YDV3_9AMPH</name>
<keyword evidence="5" id="KW-0238">DNA-binding</keyword>
<dbReference type="Pfam" id="PF01429">
    <property type="entry name" value="MBD"/>
    <property type="match status" value="1"/>
</dbReference>
<evidence type="ECO:0000256" key="9">
    <source>
        <dbReference type="ARBA" id="ARBA00062707"/>
    </source>
</evidence>
<dbReference type="RefSeq" id="XP_030063126.1">
    <property type="nucleotide sequence ID" value="XM_030207266.1"/>
</dbReference>
<evidence type="ECO:0000256" key="8">
    <source>
        <dbReference type="ARBA" id="ARBA00055831"/>
    </source>
</evidence>
<protein>
    <recommendedName>
        <fullName evidence="10">Methyl-CpG-binding domain protein 4</fullName>
    </recommendedName>
    <alternativeName>
        <fullName evidence="11">Methyl-CpG-binding protein MBD4</fullName>
    </alternativeName>
    <alternativeName>
        <fullName evidence="12">Mismatch-specific DNA N-glycosylase</fullName>
    </alternativeName>
</protein>
<dbReference type="SMART" id="SM00391">
    <property type="entry name" value="MBD"/>
    <property type="match status" value="1"/>
</dbReference>
<comment type="function">
    <text evidence="8">Mismatch-specific DNA N-glycosylase involved in DNA repair. Has thymine glycosylase activity and is specific for G:T mismatches within methylated and unmethylated CpG sites. Can also remove uracil or 5-fluorouracil in G:U mismatches. Has no lyase activity. Was first identified as methyl-CpG-binding protein.</text>
</comment>
<sequence length="528" mass="60055">MTQAIQESRKCFNSHPKMLETMNCDAKCKEGEAAEGQVSDSPATIPDGWSKIVKQRQSGRTAGKYDVCFISPQGKVFRSKRALVKYLCKTRETYLQPEDFDFTVCAQIKLKGKPPKSSVDTTKSTLLYNFEDSQRKQRFGVKNGEESASSLQKTDSESLPSEDSHCVPEGAVKNLDWNAEDCSLVKTRKAPRKRAGKRLENSNPECDQIKREKKASSRSKLETEGIQCEKLQTKKVKHLYATSKECARKVNANRKRFSKNAALAPESGSGACDGELFSSVSIDVPEAAREPQCMAEDSDAASLIVAVREVLRPEELLQLDPALCVSDCKTDQWSQSRGKKALNSVKLQKDSLVKAQIEKRKTSPYFSSRSIKEALSPPKRKAFMKWTPPRSPFNLIQETLFHDPWKLLVATIFLNKTSGKMAIPVLWEFLEKYPAPEVARHADWKEISKLLKPLGLYELRAKIIIRFSDEYLTKKWKYPIELHGIGKYGNDSYRIFCVNEWKEVHPQDHKLNQYHAWLWQNHKKLTLA</sequence>
<evidence type="ECO:0000256" key="4">
    <source>
        <dbReference type="ARBA" id="ARBA00022801"/>
    </source>
</evidence>
<evidence type="ECO:0000313" key="15">
    <source>
        <dbReference type="Proteomes" id="UP000515156"/>
    </source>
</evidence>
<feature type="region of interest" description="Disordered" evidence="13">
    <location>
        <begin position="137"/>
        <end position="165"/>
    </location>
</feature>
<evidence type="ECO:0000256" key="13">
    <source>
        <dbReference type="SAM" id="MobiDB-lite"/>
    </source>
</evidence>
<evidence type="ECO:0000256" key="6">
    <source>
        <dbReference type="ARBA" id="ARBA00023204"/>
    </source>
</evidence>
<evidence type="ECO:0000259" key="14">
    <source>
        <dbReference type="PROSITE" id="PS50982"/>
    </source>
</evidence>
<evidence type="ECO:0000313" key="16">
    <source>
        <dbReference type="RefSeq" id="XP_030063126.1"/>
    </source>
</evidence>
<dbReference type="GeneID" id="115472821"/>
<evidence type="ECO:0000256" key="11">
    <source>
        <dbReference type="ARBA" id="ARBA00076709"/>
    </source>
</evidence>
<dbReference type="PANTHER" id="PTHR15074">
    <property type="entry name" value="METHYL-CPG-BINDING PROTEIN"/>
    <property type="match status" value="1"/>
</dbReference>
<evidence type="ECO:0000256" key="3">
    <source>
        <dbReference type="ARBA" id="ARBA00022763"/>
    </source>
</evidence>
<keyword evidence="15" id="KW-1185">Reference proteome</keyword>
<feature type="region of interest" description="Disordered" evidence="13">
    <location>
        <begin position="192"/>
        <end position="218"/>
    </location>
</feature>
<dbReference type="Gene3D" id="3.30.890.10">
    <property type="entry name" value="Methyl-cpg-binding Protein 2, Chain A"/>
    <property type="match status" value="1"/>
</dbReference>
<reference evidence="16 17" key="1">
    <citation type="submission" date="2025-04" db="UniProtKB">
        <authorList>
            <consortium name="RefSeq"/>
        </authorList>
    </citation>
    <scope>IDENTIFICATION</scope>
</reference>
<evidence type="ECO:0000256" key="2">
    <source>
        <dbReference type="ARBA" id="ARBA00022553"/>
    </source>
</evidence>
<evidence type="ECO:0000313" key="17">
    <source>
        <dbReference type="RefSeq" id="XP_030063127.1"/>
    </source>
</evidence>
<dbReference type="CTD" id="8930"/>
<comment type="subunit">
    <text evidence="9">Interacts with MLH1.</text>
</comment>
<dbReference type="PIRSF" id="PIRSF038005">
    <property type="entry name" value="Methyl_CpG_bd_MBD4"/>
    <property type="match status" value="1"/>
</dbReference>
<accession>A0A6P7YDV3</accession>
<dbReference type="KEGG" id="muo:115472821"/>
<evidence type="ECO:0000256" key="1">
    <source>
        <dbReference type="ARBA" id="ARBA00004123"/>
    </source>
</evidence>
<dbReference type="PANTHER" id="PTHR15074:SF7">
    <property type="entry name" value="METHYL-CPG-BINDING DOMAIN PROTEIN 4"/>
    <property type="match status" value="1"/>
</dbReference>
<feature type="compositionally biased region" description="Polar residues" evidence="13">
    <location>
        <begin position="146"/>
        <end position="161"/>
    </location>
</feature>
<dbReference type="Proteomes" id="UP000515156">
    <property type="component" value="Chromosome 6"/>
</dbReference>
<dbReference type="RefSeq" id="XP_030063127.1">
    <property type="nucleotide sequence ID" value="XM_030207267.1"/>
</dbReference>
<dbReference type="Gene3D" id="1.10.340.30">
    <property type="entry name" value="Hypothetical protein, domain 2"/>
    <property type="match status" value="1"/>
</dbReference>
<evidence type="ECO:0000256" key="5">
    <source>
        <dbReference type="ARBA" id="ARBA00023125"/>
    </source>
</evidence>
<gene>
    <name evidence="16 17" type="primary">MBD4</name>
</gene>
<dbReference type="AlphaFoldDB" id="A0A6P7YDV3"/>
<dbReference type="InterPro" id="IPR017352">
    <property type="entry name" value="MBD4"/>
</dbReference>
<keyword evidence="2" id="KW-0597">Phosphoprotein</keyword>
<dbReference type="SUPFAM" id="SSF54171">
    <property type="entry name" value="DNA-binding domain"/>
    <property type="match status" value="1"/>
</dbReference>
<dbReference type="GO" id="GO:0006281">
    <property type="term" value="P:DNA repair"/>
    <property type="evidence" value="ECO:0007669"/>
    <property type="project" value="UniProtKB-KW"/>
</dbReference>
<dbReference type="InterPro" id="IPR011257">
    <property type="entry name" value="DNA_glycosylase"/>
</dbReference>
<dbReference type="GO" id="GO:0008263">
    <property type="term" value="F:pyrimidine-specific mismatch base pair DNA N-glycosylase activity"/>
    <property type="evidence" value="ECO:0007669"/>
    <property type="project" value="InterPro"/>
</dbReference>
<dbReference type="PROSITE" id="PS50982">
    <property type="entry name" value="MBD"/>
    <property type="match status" value="1"/>
</dbReference>
<keyword evidence="4" id="KW-0378">Hydrolase</keyword>
<dbReference type="FunFam" id="1.10.340.30:FF:000051">
    <property type="entry name" value="Methyl-CpG-binding domain protein 4"/>
    <property type="match status" value="1"/>
</dbReference>
<evidence type="ECO:0000256" key="12">
    <source>
        <dbReference type="ARBA" id="ARBA00083330"/>
    </source>
</evidence>
<dbReference type="InterPro" id="IPR045138">
    <property type="entry name" value="MeCP2/MBD4"/>
</dbReference>